<proteinExistence type="predicted"/>
<name>A0ABS3M5I9_9BACT</name>
<evidence type="ECO:0000256" key="1">
    <source>
        <dbReference type="SAM" id="Phobius"/>
    </source>
</evidence>
<protein>
    <recommendedName>
        <fullName evidence="4">ABC transporter permease</fullName>
    </recommendedName>
</protein>
<feature type="transmembrane region" description="Helical" evidence="1">
    <location>
        <begin position="82"/>
        <end position="108"/>
    </location>
</feature>
<reference evidence="2 3" key="1">
    <citation type="submission" date="2021-01" db="EMBL/GenBank/DDBJ databases">
        <title>Prevotella A2931 sp. nov.</title>
        <authorList>
            <person name="Buhl M."/>
            <person name="Oberhettinger P."/>
        </authorList>
    </citation>
    <scope>NUCLEOTIDE SEQUENCE [LARGE SCALE GENOMIC DNA]</scope>
    <source>
        <strain evidence="2 3">A2931</strain>
    </source>
</reference>
<sequence length="329" mass="36776">MQQESPKINLYEQRGFGQNLSATLDFLRENFKPWLRACVYLLLPLSLIQSLSLNTMMDVVLGNAKRMATLNPAMDFTPYTKIIASYLGLIACVLVGTVLLTSLCYALMQRYQDSDSRLRGVTMTDLKPLILCNVKRTLIVALTLGFLGIILGIVLSMFSLAMHSFLFAFLIILGFGFLMIPLSLTMPVYVFESGQTVFEAIARAFRLGLRAFWPLLGLLIVIVILANILQLVITLPWYFAVVMRTVMTVEDNGSSAAGLSVFSFVQYLLGVIQAFGSYLTMSLTVVALAYQYGSVAEKQDTLSVENDIERFERLADDHRDADFDDFDKL</sequence>
<evidence type="ECO:0008006" key="4">
    <source>
        <dbReference type="Google" id="ProtNLM"/>
    </source>
</evidence>
<feature type="transmembrane region" description="Helical" evidence="1">
    <location>
        <begin position="137"/>
        <end position="159"/>
    </location>
</feature>
<keyword evidence="1" id="KW-1133">Transmembrane helix</keyword>
<dbReference type="RefSeq" id="WP_107581428.1">
    <property type="nucleotide sequence ID" value="NZ_JAERMS010000016.1"/>
</dbReference>
<evidence type="ECO:0000313" key="2">
    <source>
        <dbReference type="EMBL" id="MBO1363439.1"/>
    </source>
</evidence>
<keyword evidence="3" id="KW-1185">Reference proteome</keyword>
<feature type="transmembrane region" description="Helical" evidence="1">
    <location>
        <begin position="264"/>
        <end position="290"/>
    </location>
</feature>
<accession>A0ABS3M5I9</accession>
<keyword evidence="1" id="KW-0812">Transmembrane</keyword>
<dbReference type="EMBL" id="JAERMS010000016">
    <property type="protein sequence ID" value="MBO1363439.1"/>
    <property type="molecule type" value="Genomic_DNA"/>
</dbReference>
<feature type="transmembrane region" description="Helical" evidence="1">
    <location>
        <begin position="212"/>
        <end position="239"/>
    </location>
</feature>
<organism evidence="2 3">
    <name type="scientific">Prevotella illustrans</name>
    <dbReference type="NCBI Taxonomy" id="2800387"/>
    <lineage>
        <taxon>Bacteria</taxon>
        <taxon>Pseudomonadati</taxon>
        <taxon>Bacteroidota</taxon>
        <taxon>Bacteroidia</taxon>
        <taxon>Bacteroidales</taxon>
        <taxon>Prevotellaceae</taxon>
        <taxon>Prevotella</taxon>
    </lineage>
</organism>
<evidence type="ECO:0000313" key="3">
    <source>
        <dbReference type="Proteomes" id="UP000664265"/>
    </source>
</evidence>
<keyword evidence="1" id="KW-0472">Membrane</keyword>
<feature type="transmembrane region" description="Helical" evidence="1">
    <location>
        <begin position="37"/>
        <end position="62"/>
    </location>
</feature>
<feature type="transmembrane region" description="Helical" evidence="1">
    <location>
        <begin position="165"/>
        <end position="191"/>
    </location>
</feature>
<dbReference type="Proteomes" id="UP000664265">
    <property type="component" value="Unassembled WGS sequence"/>
</dbReference>
<comment type="caution">
    <text evidence="2">The sequence shown here is derived from an EMBL/GenBank/DDBJ whole genome shotgun (WGS) entry which is preliminary data.</text>
</comment>
<gene>
    <name evidence="2" type="ORF">JHU38_06565</name>
</gene>